<keyword evidence="1" id="KW-0472">Membrane</keyword>
<name>A0A3A8KXI7_9BACT</name>
<dbReference type="OrthoDB" id="9841858at2"/>
<sequence>MSFEDLLGLLAGFVGLPAIILSLLVRSRRVTVRLEQQGLLIQGKVTFVRRRSATENWISYAFRLAEGPERHGVFTEPSSPAMDRRPGTSVDVLYLADAPQHHMAAAVGGGLTHERFLLVAALLVGFSLLGLFVALHSYFTS</sequence>
<keyword evidence="1" id="KW-1133">Transmembrane helix</keyword>
<accession>A0A3A8KXI7</accession>
<organism evidence="2 3">
    <name type="scientific">Corallococcus carmarthensis</name>
    <dbReference type="NCBI Taxonomy" id="2316728"/>
    <lineage>
        <taxon>Bacteria</taxon>
        <taxon>Pseudomonadati</taxon>
        <taxon>Myxococcota</taxon>
        <taxon>Myxococcia</taxon>
        <taxon>Myxococcales</taxon>
        <taxon>Cystobacterineae</taxon>
        <taxon>Myxococcaceae</taxon>
        <taxon>Corallococcus</taxon>
    </lineage>
</organism>
<feature type="transmembrane region" description="Helical" evidence="1">
    <location>
        <begin position="6"/>
        <end position="25"/>
    </location>
</feature>
<dbReference type="RefSeq" id="WP_120600965.1">
    <property type="nucleotide sequence ID" value="NZ_RAWE01000006.1"/>
</dbReference>
<evidence type="ECO:0000256" key="1">
    <source>
        <dbReference type="SAM" id="Phobius"/>
    </source>
</evidence>
<evidence type="ECO:0000313" key="3">
    <source>
        <dbReference type="Proteomes" id="UP000268313"/>
    </source>
</evidence>
<proteinExistence type="predicted"/>
<protein>
    <recommendedName>
        <fullName evidence="4">DUF3592 domain-containing protein</fullName>
    </recommendedName>
</protein>
<dbReference type="Proteomes" id="UP000268313">
    <property type="component" value="Unassembled WGS sequence"/>
</dbReference>
<dbReference type="EMBL" id="RAWE01000006">
    <property type="protein sequence ID" value="RKH07052.1"/>
    <property type="molecule type" value="Genomic_DNA"/>
</dbReference>
<keyword evidence="1" id="KW-0812">Transmembrane</keyword>
<evidence type="ECO:0000313" key="2">
    <source>
        <dbReference type="EMBL" id="RKH07052.1"/>
    </source>
</evidence>
<gene>
    <name evidence="2" type="ORF">D7X32_02980</name>
</gene>
<evidence type="ECO:0008006" key="4">
    <source>
        <dbReference type="Google" id="ProtNLM"/>
    </source>
</evidence>
<dbReference type="AlphaFoldDB" id="A0A3A8KXI7"/>
<keyword evidence="3" id="KW-1185">Reference proteome</keyword>
<reference evidence="3" key="1">
    <citation type="submission" date="2018-09" db="EMBL/GenBank/DDBJ databases">
        <authorList>
            <person name="Livingstone P.G."/>
            <person name="Whitworth D.E."/>
        </authorList>
    </citation>
    <scope>NUCLEOTIDE SEQUENCE [LARGE SCALE GENOMIC DNA]</scope>
    <source>
        <strain evidence="3">CA043D</strain>
    </source>
</reference>
<comment type="caution">
    <text evidence="2">The sequence shown here is derived from an EMBL/GenBank/DDBJ whole genome shotgun (WGS) entry which is preliminary data.</text>
</comment>
<feature type="transmembrane region" description="Helical" evidence="1">
    <location>
        <begin position="116"/>
        <end position="139"/>
    </location>
</feature>